<dbReference type="PANTHER" id="PTHR43661">
    <property type="entry name" value="D-XYLONATE DEHYDRATASE"/>
    <property type="match status" value="1"/>
</dbReference>
<keyword evidence="3" id="KW-0411">Iron-sulfur</keyword>
<dbReference type="InterPro" id="IPR000581">
    <property type="entry name" value="ILV_EDD_N"/>
</dbReference>
<dbReference type="PROSITE" id="PS00886">
    <property type="entry name" value="ILVD_EDD_1"/>
    <property type="match status" value="1"/>
</dbReference>
<keyword evidence="5" id="KW-0100">Branched-chain amino acid biosynthesis</keyword>
<evidence type="ECO:0000259" key="7">
    <source>
        <dbReference type="Pfam" id="PF24877"/>
    </source>
</evidence>
<evidence type="ECO:0000256" key="1">
    <source>
        <dbReference type="ARBA" id="ARBA00006486"/>
    </source>
</evidence>
<evidence type="ECO:0000313" key="9">
    <source>
        <dbReference type="Proteomes" id="UP000606870"/>
    </source>
</evidence>
<proteinExistence type="inferred from homology"/>
<feature type="domain" description="Dihydroxy-acid/6-phosphogluconate dehydratase C-terminal" evidence="7">
    <location>
        <begin position="357"/>
        <end position="546"/>
    </location>
</feature>
<evidence type="ECO:0000256" key="5">
    <source>
        <dbReference type="ARBA" id="ARBA00023304"/>
    </source>
</evidence>
<evidence type="ECO:0000256" key="4">
    <source>
        <dbReference type="ARBA" id="ARBA00023239"/>
    </source>
</evidence>
<keyword evidence="2" id="KW-0408">Iron</keyword>
<keyword evidence="5" id="KW-0028">Amino-acid biosynthesis</keyword>
<evidence type="ECO:0000259" key="6">
    <source>
        <dbReference type="Pfam" id="PF00920"/>
    </source>
</evidence>
<reference evidence="8 9" key="1">
    <citation type="submission" date="2020-08" db="EMBL/GenBank/DDBJ databases">
        <authorList>
            <person name="Liu C."/>
            <person name="Sun Q."/>
        </authorList>
    </citation>
    <scope>NUCLEOTIDE SEQUENCE [LARGE SCALE GENOMIC DNA]</scope>
    <source>
        <strain evidence="8 9">NSJ-59</strain>
    </source>
</reference>
<dbReference type="SUPFAM" id="SSF143975">
    <property type="entry name" value="IlvD/EDD N-terminal domain-like"/>
    <property type="match status" value="1"/>
</dbReference>
<gene>
    <name evidence="8" type="ORF">H8J70_09020</name>
</gene>
<comment type="similarity">
    <text evidence="1">Belongs to the IlvD/Edd family.</text>
</comment>
<feature type="domain" description="Dihydroxy-acid/6-phosphogluconate dehydratase N-terminal" evidence="6">
    <location>
        <begin position="31"/>
        <end position="344"/>
    </location>
</feature>
<evidence type="ECO:0000256" key="3">
    <source>
        <dbReference type="ARBA" id="ARBA00023014"/>
    </source>
</evidence>
<dbReference type="RefSeq" id="WP_186503715.1">
    <property type="nucleotide sequence ID" value="NZ_JACOGK010000026.1"/>
</dbReference>
<dbReference type="InterPro" id="IPR037237">
    <property type="entry name" value="IlvD/EDD_N"/>
</dbReference>
<name>A0ABR6VJD6_9FIRM</name>
<keyword evidence="4" id="KW-0456">Lyase</keyword>
<dbReference type="InterPro" id="IPR042096">
    <property type="entry name" value="Dihydro-acid_dehy_C"/>
</dbReference>
<dbReference type="Pfam" id="PF24877">
    <property type="entry name" value="ILV_EDD_C"/>
    <property type="match status" value="1"/>
</dbReference>
<keyword evidence="9" id="KW-1185">Reference proteome</keyword>
<evidence type="ECO:0000313" key="8">
    <source>
        <dbReference type="EMBL" id="MBC3537391.1"/>
    </source>
</evidence>
<dbReference type="InterPro" id="IPR020558">
    <property type="entry name" value="DiOHA_6PGluconate_deHydtase_CS"/>
</dbReference>
<dbReference type="PANTHER" id="PTHR43661:SF3">
    <property type="entry name" value="D-XYLONATE DEHYDRATASE YAGF-RELATED"/>
    <property type="match status" value="1"/>
</dbReference>
<organism evidence="8 9">
    <name type="scientific">Megasphaera hominis</name>
    <dbReference type="NCBI Taxonomy" id="159836"/>
    <lineage>
        <taxon>Bacteria</taxon>
        <taxon>Bacillati</taxon>
        <taxon>Bacillota</taxon>
        <taxon>Negativicutes</taxon>
        <taxon>Veillonellales</taxon>
        <taxon>Veillonellaceae</taxon>
        <taxon>Megasphaera</taxon>
    </lineage>
</organism>
<keyword evidence="2" id="KW-0001">2Fe-2S</keyword>
<sequence>MGKRGNPQDMTEAYYIGLMSASGYRKKDMAKPVIGIVNSYNDANPGHKPFREIAQYVKEGIWAAGGTPVEFGVIGPCDGMAQGEGMHHILPSRDLIAASTEAMASAHGFDGLVFLGSCDKIIPGMLMAAAHLDLPALFLTAGAMLPYHECGTTYCTSDLKEAIGKRRKGDITEETFDRWRTKMCASAGTCSMYGTANTMGCFLEAVGVAPFGSTTMLFCDSEKIRQSRDTGERIVELVNEGKHFSDFFNRKSMANGIKYISATGGSTNAILHSLAIATVMGLDFTLEDFAALQAKVPVVGKFKPSAQPNINTYHQAGGVPAVLSTIRNYLDLSVPLSFGGTLGEFLEHADIQIDRSIIHDVTDPLYPHGCFGVLKGNLAPLGAVVKKSGVDPKMYHHTGPAVVFDSEEEVRDYLLTQKVEPGSVLVIRYEGPKGGPGMRELSIPAAMLVGMGLHTSVAMITDGRFSGATRGPCVGHITPEAWDGGPLALVKTGDIIEIDLDANTINVKLTDEELEARKKDVKRPDHKATGMLNAYRHGVSGAEKGAVWLYRKDFED</sequence>
<dbReference type="Proteomes" id="UP000606870">
    <property type="component" value="Unassembled WGS sequence"/>
</dbReference>
<dbReference type="Gene3D" id="3.50.30.80">
    <property type="entry name" value="IlvD/EDD C-terminal domain-like"/>
    <property type="match status" value="1"/>
</dbReference>
<dbReference type="Pfam" id="PF00920">
    <property type="entry name" value="ILVD_EDD_N"/>
    <property type="match status" value="1"/>
</dbReference>
<protein>
    <submittedName>
        <fullName evidence="8">Dihydroxy-acid dehydratase</fullName>
    </submittedName>
</protein>
<dbReference type="EMBL" id="JACOGK010000026">
    <property type="protein sequence ID" value="MBC3537391.1"/>
    <property type="molecule type" value="Genomic_DNA"/>
</dbReference>
<dbReference type="SUPFAM" id="SSF52016">
    <property type="entry name" value="LeuD/IlvD-like"/>
    <property type="match status" value="1"/>
</dbReference>
<comment type="caution">
    <text evidence="8">The sequence shown here is derived from an EMBL/GenBank/DDBJ whole genome shotgun (WGS) entry which is preliminary data.</text>
</comment>
<accession>A0ABR6VJD6</accession>
<keyword evidence="2" id="KW-0479">Metal-binding</keyword>
<dbReference type="InterPro" id="IPR056740">
    <property type="entry name" value="ILV_EDD_C"/>
</dbReference>
<evidence type="ECO:0000256" key="2">
    <source>
        <dbReference type="ARBA" id="ARBA00022714"/>
    </source>
</evidence>
<dbReference type="PROSITE" id="PS00887">
    <property type="entry name" value="ILVD_EDD_2"/>
    <property type="match status" value="1"/>
</dbReference>